<feature type="compositionally biased region" description="Polar residues" evidence="1">
    <location>
        <begin position="780"/>
        <end position="792"/>
    </location>
</feature>
<feature type="compositionally biased region" description="Basic and acidic residues" evidence="1">
    <location>
        <begin position="315"/>
        <end position="324"/>
    </location>
</feature>
<protein>
    <submittedName>
        <fullName evidence="2">Uncharacterized protein</fullName>
    </submittedName>
</protein>
<name>A0A4U0W547_9PEZI</name>
<feature type="region of interest" description="Disordered" evidence="1">
    <location>
        <begin position="1020"/>
        <end position="1141"/>
    </location>
</feature>
<keyword evidence="3" id="KW-1185">Reference proteome</keyword>
<reference evidence="2 3" key="1">
    <citation type="submission" date="2017-03" db="EMBL/GenBank/DDBJ databases">
        <title>Genomes of endolithic fungi from Antarctica.</title>
        <authorList>
            <person name="Coleine C."/>
            <person name="Masonjones S."/>
            <person name="Stajich J.E."/>
        </authorList>
    </citation>
    <scope>NUCLEOTIDE SEQUENCE [LARGE SCALE GENOMIC DNA]</scope>
    <source>
        <strain evidence="2 3">CCFEE 5184</strain>
    </source>
</reference>
<feature type="compositionally biased region" description="Polar residues" evidence="1">
    <location>
        <begin position="903"/>
        <end position="926"/>
    </location>
</feature>
<feature type="compositionally biased region" description="Polar residues" evidence="1">
    <location>
        <begin position="682"/>
        <end position="702"/>
    </location>
</feature>
<comment type="caution">
    <text evidence="2">The sequence shown here is derived from an EMBL/GenBank/DDBJ whole genome shotgun (WGS) entry which is preliminary data.</text>
</comment>
<feature type="compositionally biased region" description="Basic and acidic residues" evidence="1">
    <location>
        <begin position="143"/>
        <end position="153"/>
    </location>
</feature>
<organism evidence="2 3">
    <name type="scientific">Friedmanniomyces simplex</name>
    <dbReference type="NCBI Taxonomy" id="329884"/>
    <lineage>
        <taxon>Eukaryota</taxon>
        <taxon>Fungi</taxon>
        <taxon>Dikarya</taxon>
        <taxon>Ascomycota</taxon>
        <taxon>Pezizomycotina</taxon>
        <taxon>Dothideomycetes</taxon>
        <taxon>Dothideomycetidae</taxon>
        <taxon>Mycosphaerellales</taxon>
        <taxon>Teratosphaeriaceae</taxon>
        <taxon>Friedmanniomyces</taxon>
    </lineage>
</organism>
<sequence>SRPLSQAFARLRERSRSISTGRSKSTKSRPASLVIAHSSGLVLDEEDERSFTAAAAGASDTANANSGGGRREVWAGYGGMGSDDEGRQEEVGAGSGSGSGTPGRLGVLPSPGVETFGSSIAGSPSKRGEGVDELPVVEDDEGSHEGHDGERGPPAEVPSTPARDAHETPIPDTPVRAWGEDLGASPSTPPSTAIVADRPSHGRKVSALASLPSQQRARGFDSPRSPASVLKAMPDSDLGDDELYERTPVASTAKTPWSGDQDGAQILASGRERTFTPTVLSGPGSAADYESSRSTPAGGKADDQRSEVSAEEEIGTVHDSKVLDDSVQDVSRRSSISSLGSPDTVVGRRVSRILRDREMDQSSAAAQVGMDSHTAVRALPTEPGAPTQGPSIDREEMTNVQNVQPSSPPPGLAQGTSSASQQTFMDRPYRGRIANSDRRALSYMPLGSDENGAPVQEALDIGVDEPSPSVDLSGFTGPPTGTPPFQQHPLFRNSGYVLPSEYEKLRSSPVGTITPSTRHSRHISGEASRRSSKRLSSFFRRSDVPTDSVAGADAGAPAPHAMTPSYGLEDLDTVGAEAMLNAAPTQSKSNKRRSGIWDAFKRSPSVSRTQFSRDSSVLALDSRTEASTDPAPYAMSRDVDQSAQQRTLKKPQRAASAATPQPEPTKKKRFSGLGSLFGRSSTQGRNTPNPKKLTKTQPPSRESSVRPGTASQTVGREGYEAFETLRREQIPNLQQRSTSQPWSGPAKQHTPVDPDAPFATIPRALPHRAIQSEPEEWHSASGSMSPANNSPHAPQLVHIQRPESRSQYRSLHSAAFQHGLQQARIPEAFRPVEASYGKQVEPIGPPVGHQPPVMYRPPQMPRQPTLPTQQSYWNTAPPVPDQSPAPVAARQSQVSVGGGSPPFQGSSRADQPSWGQRINTTMTPVSNDAPGQHAPPQSSPLQDDRVGSLGQEMARSPAQQYADQQTPWAINAPRPGHDSHRPSRAPLWAAQQGARPETATYPDATNVSAPVGYAQRHMLPMSPQSPGGIPYGYPVTTQSPPLDQAAKYPDLYARGPSSGHQASRYPSPPYTPQSPINNNKAGYGPPPSAPYYQSYEERYAPPEQQPPFQRYTAPPRNPYPQGGRALSYQRTPSGFSGRRDDAAVSEQELLGMRGASYPGQEWAPRM</sequence>
<evidence type="ECO:0000313" key="3">
    <source>
        <dbReference type="Proteomes" id="UP000309340"/>
    </source>
</evidence>
<feature type="compositionally biased region" description="Low complexity" evidence="1">
    <location>
        <begin position="550"/>
        <end position="561"/>
    </location>
</feature>
<feature type="compositionally biased region" description="Low complexity" evidence="1">
    <location>
        <begin position="474"/>
        <end position="485"/>
    </location>
</feature>
<feature type="compositionally biased region" description="Basic and acidic residues" evidence="1">
    <location>
        <begin position="717"/>
        <end position="729"/>
    </location>
</feature>
<gene>
    <name evidence="2" type="ORF">B0A55_13166</name>
</gene>
<feature type="non-terminal residue" evidence="2">
    <location>
        <position position="1"/>
    </location>
</feature>
<dbReference type="OrthoDB" id="3650965at2759"/>
<dbReference type="Proteomes" id="UP000309340">
    <property type="component" value="Unassembled WGS sequence"/>
</dbReference>
<feature type="compositionally biased region" description="Acidic residues" evidence="1">
    <location>
        <begin position="131"/>
        <end position="142"/>
    </location>
</feature>
<feature type="compositionally biased region" description="Gly residues" evidence="1">
    <location>
        <begin position="93"/>
        <end position="103"/>
    </location>
</feature>
<feature type="compositionally biased region" description="Low complexity" evidence="1">
    <location>
        <begin position="671"/>
        <end position="681"/>
    </location>
</feature>
<dbReference type="STRING" id="329884.A0A4U0W547"/>
<feature type="region of interest" description="Disordered" evidence="1">
    <location>
        <begin position="859"/>
        <end position="945"/>
    </location>
</feature>
<feature type="compositionally biased region" description="Polar residues" evidence="1">
    <location>
        <begin position="731"/>
        <end position="742"/>
    </location>
</feature>
<feature type="compositionally biased region" description="Polar residues" evidence="1">
    <location>
        <begin position="604"/>
        <end position="615"/>
    </location>
</feature>
<feature type="region of interest" description="Disordered" evidence="1">
    <location>
        <begin position="58"/>
        <end position="435"/>
    </location>
</feature>
<accession>A0A4U0W547</accession>
<feature type="region of interest" description="Disordered" evidence="1">
    <location>
        <begin position="463"/>
        <end position="492"/>
    </location>
</feature>
<dbReference type="EMBL" id="NAJQ01001534">
    <property type="protein sequence ID" value="TKA57298.1"/>
    <property type="molecule type" value="Genomic_DNA"/>
</dbReference>
<feature type="compositionally biased region" description="Polar residues" evidence="1">
    <location>
        <begin position="865"/>
        <end position="874"/>
    </location>
</feature>
<evidence type="ECO:0000256" key="1">
    <source>
        <dbReference type="SAM" id="MobiDB-lite"/>
    </source>
</evidence>
<proteinExistence type="predicted"/>
<evidence type="ECO:0000313" key="2">
    <source>
        <dbReference type="EMBL" id="TKA57298.1"/>
    </source>
</evidence>
<feature type="region of interest" description="Disordered" evidence="1">
    <location>
        <begin position="1"/>
        <end position="32"/>
    </location>
</feature>
<feature type="region of interest" description="Disordered" evidence="1">
    <location>
        <begin position="506"/>
        <end position="806"/>
    </location>
</feature>
<dbReference type="AlphaFoldDB" id="A0A4U0W547"/>
<feature type="compositionally biased region" description="Polar residues" evidence="1">
    <location>
        <begin position="414"/>
        <end position="424"/>
    </location>
</feature>